<dbReference type="InterPro" id="IPR014710">
    <property type="entry name" value="RmlC-like_jellyroll"/>
</dbReference>
<dbReference type="Pfam" id="PF07883">
    <property type="entry name" value="Cupin_2"/>
    <property type="match status" value="1"/>
</dbReference>
<feature type="domain" description="Cupin type-2" evidence="1">
    <location>
        <begin position="28"/>
        <end position="83"/>
    </location>
</feature>
<reference evidence="2 3" key="1">
    <citation type="journal article" date="2016" name="Nat. Commun.">
        <title>Thousands of microbial genomes shed light on interconnected biogeochemical processes in an aquifer system.</title>
        <authorList>
            <person name="Anantharaman K."/>
            <person name="Brown C.T."/>
            <person name="Hug L.A."/>
            <person name="Sharon I."/>
            <person name="Castelle C.J."/>
            <person name="Probst A.J."/>
            <person name="Thomas B.C."/>
            <person name="Singh A."/>
            <person name="Wilkins M.J."/>
            <person name="Karaoz U."/>
            <person name="Brodie E.L."/>
            <person name="Williams K.H."/>
            <person name="Hubbard S.S."/>
            <person name="Banfield J.F."/>
        </authorList>
    </citation>
    <scope>NUCLEOTIDE SEQUENCE [LARGE SCALE GENOMIC DNA]</scope>
</reference>
<proteinExistence type="predicted"/>
<dbReference type="EMBL" id="MHRX01000041">
    <property type="protein sequence ID" value="OHA32574.1"/>
    <property type="molecule type" value="Genomic_DNA"/>
</dbReference>
<dbReference type="InterPro" id="IPR013096">
    <property type="entry name" value="Cupin_2"/>
</dbReference>
<gene>
    <name evidence="2" type="ORF">A2928_03545</name>
</gene>
<evidence type="ECO:0000259" key="1">
    <source>
        <dbReference type="Pfam" id="PF07883"/>
    </source>
</evidence>
<dbReference type="Proteomes" id="UP000176221">
    <property type="component" value="Unassembled WGS sequence"/>
</dbReference>
<sequence>MVINIYGMNTVKELEVEGFKNVRKFEQPANSDFGEHTHDEHTVHVIVMGELIISEKGKEKILKVGDRCEFPAGTKHSAKTGSEGLTMIVGVKK</sequence>
<organism evidence="2 3">
    <name type="scientific">Candidatus Taylorbacteria bacterium RIFCSPLOWO2_01_FULL_45_15b</name>
    <dbReference type="NCBI Taxonomy" id="1802319"/>
    <lineage>
        <taxon>Bacteria</taxon>
        <taxon>Candidatus Tayloriibacteriota</taxon>
    </lineage>
</organism>
<evidence type="ECO:0000313" key="3">
    <source>
        <dbReference type="Proteomes" id="UP000176221"/>
    </source>
</evidence>
<dbReference type="STRING" id="1802319.A2928_03545"/>
<comment type="caution">
    <text evidence="2">The sequence shown here is derived from an EMBL/GenBank/DDBJ whole genome shotgun (WGS) entry which is preliminary data.</text>
</comment>
<dbReference type="SUPFAM" id="SSF51182">
    <property type="entry name" value="RmlC-like cupins"/>
    <property type="match status" value="1"/>
</dbReference>
<dbReference type="InterPro" id="IPR011051">
    <property type="entry name" value="RmlC_Cupin_sf"/>
</dbReference>
<name>A0A1G2N8W6_9BACT</name>
<dbReference type="AlphaFoldDB" id="A0A1G2N8W6"/>
<evidence type="ECO:0000313" key="2">
    <source>
        <dbReference type="EMBL" id="OHA32574.1"/>
    </source>
</evidence>
<accession>A0A1G2N8W6</accession>
<dbReference type="Gene3D" id="2.60.120.10">
    <property type="entry name" value="Jelly Rolls"/>
    <property type="match status" value="1"/>
</dbReference>
<protein>
    <recommendedName>
        <fullName evidence="1">Cupin type-2 domain-containing protein</fullName>
    </recommendedName>
</protein>